<evidence type="ECO:0000256" key="4">
    <source>
        <dbReference type="ARBA" id="ARBA00022989"/>
    </source>
</evidence>
<dbReference type="GO" id="GO:0035435">
    <property type="term" value="P:phosphate ion transmembrane transport"/>
    <property type="evidence" value="ECO:0007669"/>
    <property type="project" value="TreeGrafter"/>
</dbReference>
<gene>
    <name evidence="7" type="ORF">CIK84_13550</name>
    <name evidence="8" type="ORF">EXY26_00215</name>
</gene>
<proteinExistence type="predicted"/>
<sequence length="342" mass="35130">MAILSVLTGIAIVLTLGYGVLNGFRDASTAVAASIRTRALRPAVAVSVAALFAFLGTLATTGLSVALVDKLNFNVPDGVVGLKLLICGLLTAGAWGLYCWWRGLPVSSTHALFSGLVGASGASAFMGDMSMSGAWGLLLGSVLLPLLVTPVIAYILSYLLVIPATWLMRHNTSQSVNNGSRAGQAIAACAVALGLGLQDGQRTGAMIALVLITGHAMDPGPMTWAIQLAAGAALSLGVLLGGWRITYTLSRRLVNFDPLRGMIAQGVAATMLFLGSLVLHLPLSTTQAVTSGIVGAGNNQAFESVVWRNVSKVLVHWVLTPAICVAGGAILTLAVHPLLGNA</sequence>
<evidence type="ECO:0000256" key="2">
    <source>
        <dbReference type="ARBA" id="ARBA00022448"/>
    </source>
</evidence>
<dbReference type="EMBL" id="SPDS01000001">
    <property type="protein sequence ID" value="TFH55559.1"/>
    <property type="molecule type" value="Genomic_DNA"/>
</dbReference>
<dbReference type="Pfam" id="PF01384">
    <property type="entry name" value="PHO4"/>
    <property type="match status" value="1"/>
</dbReference>
<dbReference type="PANTHER" id="PTHR11101:SF80">
    <property type="entry name" value="PHOSPHATE TRANSPORTER"/>
    <property type="match status" value="1"/>
</dbReference>
<evidence type="ECO:0000256" key="5">
    <source>
        <dbReference type="ARBA" id="ARBA00023136"/>
    </source>
</evidence>
<dbReference type="EMBL" id="PNQX01000002">
    <property type="protein sequence ID" value="PMQ19673.1"/>
    <property type="molecule type" value="Genomic_DNA"/>
</dbReference>
<evidence type="ECO:0000313" key="9">
    <source>
        <dbReference type="Proteomes" id="UP000235739"/>
    </source>
</evidence>
<evidence type="ECO:0000256" key="6">
    <source>
        <dbReference type="SAM" id="Phobius"/>
    </source>
</evidence>
<evidence type="ECO:0000313" key="8">
    <source>
        <dbReference type="EMBL" id="TFH55559.1"/>
    </source>
</evidence>
<keyword evidence="4 6" id="KW-1133">Transmembrane helix</keyword>
<dbReference type="GO" id="GO:0005315">
    <property type="term" value="F:phosphate transmembrane transporter activity"/>
    <property type="evidence" value="ECO:0007669"/>
    <property type="project" value="InterPro"/>
</dbReference>
<feature type="transmembrane region" description="Helical" evidence="6">
    <location>
        <begin position="263"/>
        <end position="283"/>
    </location>
</feature>
<dbReference type="OMA" id="GGWRISH"/>
<feature type="transmembrane region" description="Helical" evidence="6">
    <location>
        <begin position="137"/>
        <end position="161"/>
    </location>
</feature>
<dbReference type="Proteomes" id="UP000235739">
    <property type="component" value="Unassembled WGS sequence"/>
</dbReference>
<feature type="transmembrane region" description="Helical" evidence="6">
    <location>
        <begin position="314"/>
        <end position="339"/>
    </location>
</feature>
<comment type="caution">
    <text evidence="7">The sequence shown here is derived from an EMBL/GenBank/DDBJ whole genome shotgun (WGS) entry which is preliminary data.</text>
</comment>
<organism evidence="7 9">
    <name type="scientific">Glutamicibacter arilaitensis</name>
    <dbReference type="NCBI Taxonomy" id="256701"/>
    <lineage>
        <taxon>Bacteria</taxon>
        <taxon>Bacillati</taxon>
        <taxon>Actinomycetota</taxon>
        <taxon>Actinomycetes</taxon>
        <taxon>Micrococcales</taxon>
        <taxon>Micrococcaceae</taxon>
        <taxon>Glutamicibacter</taxon>
    </lineage>
</organism>
<dbReference type="RefSeq" id="WP_013347516.1">
    <property type="nucleotide sequence ID" value="NZ_JABUYH010000024.1"/>
</dbReference>
<evidence type="ECO:0000256" key="1">
    <source>
        <dbReference type="ARBA" id="ARBA00004141"/>
    </source>
</evidence>
<comment type="subcellular location">
    <subcellularLocation>
        <location evidence="1">Membrane</location>
        <topology evidence="1">Multi-pass membrane protein</topology>
    </subcellularLocation>
</comment>
<dbReference type="PANTHER" id="PTHR11101">
    <property type="entry name" value="PHOSPHATE TRANSPORTER"/>
    <property type="match status" value="1"/>
</dbReference>
<dbReference type="GeneID" id="303183747"/>
<evidence type="ECO:0000313" key="7">
    <source>
        <dbReference type="EMBL" id="PMQ19673.1"/>
    </source>
</evidence>
<feature type="transmembrane region" description="Helical" evidence="6">
    <location>
        <begin position="104"/>
        <end position="125"/>
    </location>
</feature>
<name>A0A2N7S0M7_9MICC</name>
<feature type="transmembrane region" description="Helical" evidence="6">
    <location>
        <begin position="80"/>
        <end position="98"/>
    </location>
</feature>
<protein>
    <submittedName>
        <fullName evidence="7">Inorganic phosphate transporter</fullName>
    </submittedName>
</protein>
<keyword evidence="5 6" id="KW-0472">Membrane</keyword>
<feature type="transmembrane region" description="Helical" evidence="6">
    <location>
        <begin position="224"/>
        <end position="243"/>
    </location>
</feature>
<dbReference type="AlphaFoldDB" id="A0A2N7S0M7"/>
<feature type="transmembrane region" description="Helical" evidence="6">
    <location>
        <begin position="42"/>
        <end position="68"/>
    </location>
</feature>
<evidence type="ECO:0000313" key="10">
    <source>
        <dbReference type="Proteomes" id="UP000297638"/>
    </source>
</evidence>
<reference evidence="7 9" key="1">
    <citation type="journal article" date="2017" name="Elife">
        <title>Extensive horizontal gene transfer in cheese-associated bacteria.</title>
        <authorList>
            <person name="Bonham K.S."/>
            <person name="Wolfe B.E."/>
            <person name="Dutton R.J."/>
        </authorList>
    </citation>
    <scope>NUCLEOTIDE SEQUENCE [LARGE SCALE GENOMIC DNA]</scope>
    <source>
        <strain evidence="7 9">JB182</strain>
    </source>
</reference>
<reference evidence="8 10" key="2">
    <citation type="submission" date="2019-03" db="EMBL/GenBank/DDBJ databases">
        <title>Glutamicibacter sp. LJH19 genome.</title>
        <authorList>
            <person name="Sinai Borker S."/>
            <person name="Kumar R."/>
        </authorList>
    </citation>
    <scope>NUCLEOTIDE SEQUENCE [LARGE SCALE GENOMIC DNA]</scope>
    <source>
        <strain evidence="8 10">LJH19</strain>
    </source>
</reference>
<dbReference type="Proteomes" id="UP000297638">
    <property type="component" value="Unassembled WGS sequence"/>
</dbReference>
<dbReference type="InterPro" id="IPR001204">
    <property type="entry name" value="Phos_transporter"/>
</dbReference>
<accession>A0A2N7S0M7</accession>
<keyword evidence="3 6" id="KW-0812">Transmembrane</keyword>
<keyword evidence="2" id="KW-0813">Transport</keyword>
<dbReference type="GO" id="GO:0016020">
    <property type="term" value="C:membrane"/>
    <property type="evidence" value="ECO:0007669"/>
    <property type="project" value="UniProtKB-SubCell"/>
</dbReference>
<evidence type="ECO:0000256" key="3">
    <source>
        <dbReference type="ARBA" id="ARBA00022692"/>
    </source>
</evidence>